<dbReference type="STRING" id="281362.AT959_18825"/>
<evidence type="ECO:0000259" key="2">
    <source>
        <dbReference type="Pfam" id="PF00534"/>
    </source>
</evidence>
<dbReference type="SUPFAM" id="SSF53756">
    <property type="entry name" value="UDP-Glycosyltransferase/glycogen phosphorylase"/>
    <property type="match status" value="1"/>
</dbReference>
<protein>
    <recommendedName>
        <fullName evidence="6">Glycosyl transferase family 1 domain-containing protein</fullName>
    </recommendedName>
</protein>
<dbReference type="Gene3D" id="3.40.50.2000">
    <property type="entry name" value="Glycogen Phosphorylase B"/>
    <property type="match status" value="1"/>
</dbReference>
<dbReference type="Pfam" id="PF00534">
    <property type="entry name" value="Glycos_transf_1"/>
    <property type="match status" value="1"/>
</dbReference>
<dbReference type="InterPro" id="IPR022623">
    <property type="entry name" value="Glyco_trans_4"/>
</dbReference>
<reference evidence="4 5" key="1">
    <citation type="submission" date="2015-12" db="EMBL/GenBank/DDBJ databases">
        <title>Nitrous oxide reduction kinetics distinguish bacteria harboring typical versus atypical NosZ.</title>
        <authorList>
            <person name="Yoon S."/>
            <person name="Nissen S."/>
            <person name="Park D."/>
            <person name="Sanford R.A."/>
            <person name="Loeffler F.E."/>
        </authorList>
    </citation>
    <scope>NUCLEOTIDE SEQUENCE [LARGE SCALE GENOMIC DNA]</scope>
    <source>
        <strain evidence="4 5">ATCC BAA-841</strain>
    </source>
</reference>
<evidence type="ECO:0000256" key="1">
    <source>
        <dbReference type="ARBA" id="ARBA00022679"/>
    </source>
</evidence>
<evidence type="ECO:0000313" key="4">
    <source>
        <dbReference type="EMBL" id="KXB29238.1"/>
    </source>
</evidence>
<dbReference type="PANTHER" id="PTHR46401">
    <property type="entry name" value="GLYCOSYLTRANSFERASE WBBK-RELATED"/>
    <property type="match status" value="1"/>
</dbReference>
<gene>
    <name evidence="4" type="ORF">AT959_18825</name>
</gene>
<organism evidence="4 5">
    <name type="scientific">Dechloromonas denitrificans</name>
    <dbReference type="NCBI Taxonomy" id="281362"/>
    <lineage>
        <taxon>Bacteria</taxon>
        <taxon>Pseudomonadati</taxon>
        <taxon>Pseudomonadota</taxon>
        <taxon>Betaproteobacteria</taxon>
        <taxon>Rhodocyclales</taxon>
        <taxon>Azonexaceae</taxon>
        <taxon>Dechloromonas</taxon>
    </lineage>
</organism>
<accession>A0A133XE83</accession>
<dbReference type="EMBL" id="LODL01000039">
    <property type="protein sequence ID" value="KXB29238.1"/>
    <property type="molecule type" value="Genomic_DNA"/>
</dbReference>
<dbReference type="GO" id="GO:0016757">
    <property type="term" value="F:glycosyltransferase activity"/>
    <property type="evidence" value="ECO:0007669"/>
    <property type="project" value="InterPro"/>
</dbReference>
<evidence type="ECO:0000313" key="5">
    <source>
        <dbReference type="Proteomes" id="UP000070186"/>
    </source>
</evidence>
<sequence length="229" mass="25333">MSGATRNILLIHPNFPGQFRHLARQWAGRPDLRVVVLGNTDSPGIPGLRHLRYRSPDAKPGGHPYLRPMEQAVRVGQAAARVYRRVLQVSATHVYLSYPFVLSWSMLEAMASGCLVIGADTAPVREELRHGENGWRVDFFDDAVIAGRIVEVLNDPAAQEALRRQAREDMVAGYSLRQGLAGYERLLGIAAPEPASPRIIPNTLSQQKPPSQNQTRPLIGGLPLWRQIA</sequence>
<comment type="caution">
    <text evidence="4">The sequence shown here is derived from an EMBL/GenBank/DDBJ whole genome shotgun (WGS) entry which is preliminary data.</text>
</comment>
<feature type="domain" description="Glycosyl transferase family 1" evidence="2">
    <location>
        <begin position="104"/>
        <end position="168"/>
    </location>
</feature>
<evidence type="ECO:0008006" key="6">
    <source>
        <dbReference type="Google" id="ProtNLM"/>
    </source>
</evidence>
<proteinExistence type="predicted"/>
<dbReference type="GO" id="GO:0009103">
    <property type="term" value="P:lipopolysaccharide biosynthetic process"/>
    <property type="evidence" value="ECO:0007669"/>
    <property type="project" value="TreeGrafter"/>
</dbReference>
<dbReference type="InterPro" id="IPR001296">
    <property type="entry name" value="Glyco_trans_1"/>
</dbReference>
<dbReference type="Pfam" id="PF12000">
    <property type="entry name" value="Glyco_trans_4_3"/>
    <property type="match status" value="1"/>
</dbReference>
<feature type="domain" description="Glycosyl transferase family 4" evidence="3">
    <location>
        <begin position="33"/>
        <end position="85"/>
    </location>
</feature>
<dbReference type="Proteomes" id="UP000070186">
    <property type="component" value="Unassembled WGS sequence"/>
</dbReference>
<dbReference type="RefSeq" id="WP_066886756.1">
    <property type="nucleotide sequence ID" value="NZ_LODL01000039.1"/>
</dbReference>
<name>A0A133XE83_9RHOO</name>
<dbReference type="AlphaFoldDB" id="A0A133XE83"/>
<keyword evidence="5" id="KW-1185">Reference proteome</keyword>
<dbReference type="PANTHER" id="PTHR46401:SF2">
    <property type="entry name" value="GLYCOSYLTRANSFERASE WBBK-RELATED"/>
    <property type="match status" value="1"/>
</dbReference>
<evidence type="ECO:0000259" key="3">
    <source>
        <dbReference type="Pfam" id="PF12000"/>
    </source>
</evidence>
<keyword evidence="1" id="KW-0808">Transferase</keyword>